<evidence type="ECO:0008006" key="6">
    <source>
        <dbReference type="Google" id="ProtNLM"/>
    </source>
</evidence>
<evidence type="ECO:0000313" key="5">
    <source>
        <dbReference type="Proteomes" id="UP001189773"/>
    </source>
</evidence>
<evidence type="ECO:0000256" key="1">
    <source>
        <dbReference type="SAM" id="Phobius"/>
    </source>
</evidence>
<evidence type="ECO:0000313" key="2">
    <source>
        <dbReference type="EMBL" id="CAJ0795390.1"/>
    </source>
</evidence>
<dbReference type="EMBL" id="CATZAZ010000005">
    <property type="protein sequence ID" value="CAJ0795390.1"/>
    <property type="molecule type" value="Genomic_DNA"/>
</dbReference>
<keyword evidence="5" id="KW-1185">Reference proteome</keyword>
<dbReference type="RefSeq" id="WP_004631737.1">
    <property type="nucleotide sequence ID" value="NZ_CATWDO010000006.1"/>
</dbReference>
<name>A0AAD2BRH2_9RALS</name>
<comment type="caution">
    <text evidence="2">The sequence shown here is derived from an EMBL/GenBank/DDBJ whole genome shotgun (WGS) entry which is preliminary data.</text>
</comment>
<organism evidence="2 4">
    <name type="scientific">Ralstonia thomasii</name>
    <dbReference type="NCBI Taxonomy" id="3058596"/>
    <lineage>
        <taxon>Bacteria</taxon>
        <taxon>Pseudomonadati</taxon>
        <taxon>Pseudomonadota</taxon>
        <taxon>Betaproteobacteria</taxon>
        <taxon>Burkholderiales</taxon>
        <taxon>Burkholderiaceae</taxon>
        <taxon>Ralstonia</taxon>
    </lineage>
</organism>
<dbReference type="Proteomes" id="UP001189773">
    <property type="component" value="Unassembled WGS sequence"/>
</dbReference>
<dbReference type="Proteomes" id="UP001189756">
    <property type="component" value="Unassembled WGS sequence"/>
</dbReference>
<dbReference type="AlphaFoldDB" id="A0AAD2BRH2"/>
<accession>A0AAD2BRH2</accession>
<keyword evidence="1" id="KW-0472">Membrane</keyword>
<keyword evidence="1" id="KW-1133">Transmembrane helix</keyword>
<protein>
    <recommendedName>
        <fullName evidence="6">Periplasmic nitrate reductase, NapE protein</fullName>
    </recommendedName>
</protein>
<feature type="transmembrane region" description="Helical" evidence="1">
    <location>
        <begin position="53"/>
        <end position="78"/>
    </location>
</feature>
<dbReference type="EMBL" id="CATZAR010000009">
    <property type="protein sequence ID" value="CAJ0797923.1"/>
    <property type="molecule type" value="Genomic_DNA"/>
</dbReference>
<keyword evidence="1" id="KW-0812">Transmembrane</keyword>
<reference evidence="2 5" key="1">
    <citation type="submission" date="2023-07" db="EMBL/GenBank/DDBJ databases">
        <authorList>
            <person name="Peeters C."/>
        </authorList>
    </citation>
    <scope>NUCLEOTIDE SEQUENCE</scope>
    <source>
        <strain evidence="3 5">LMG 18095</strain>
        <strain evidence="2">R-77560</strain>
    </source>
</reference>
<dbReference type="Pfam" id="PF06796">
    <property type="entry name" value="NapE"/>
    <property type="match status" value="1"/>
</dbReference>
<sequence>MSRRDHAKTLNSRATFTLLENVRAISAALIGRVIVEQPQNVDARRKSEELRSFLFLTAVMVPVLSVIIVAGYGFIVWATQLLSGPPTH</sequence>
<dbReference type="NCBIfam" id="TIGR02973">
    <property type="entry name" value="nitrate_rd_NapE"/>
    <property type="match status" value="1"/>
</dbReference>
<gene>
    <name evidence="3" type="ORF">LMG18095_03110</name>
    <name evidence="2" type="ORF">R77560_02725</name>
</gene>
<evidence type="ECO:0000313" key="4">
    <source>
        <dbReference type="Proteomes" id="UP001189756"/>
    </source>
</evidence>
<dbReference type="InterPro" id="IPR010649">
    <property type="entry name" value="NapE_TorE"/>
</dbReference>
<dbReference type="InterPro" id="IPR004448">
    <property type="entry name" value="Nitrate_reductase_NapE"/>
</dbReference>
<evidence type="ECO:0000313" key="3">
    <source>
        <dbReference type="EMBL" id="CAJ0797923.1"/>
    </source>
</evidence>
<proteinExistence type="predicted"/>